<feature type="region of interest" description="Disordered" evidence="7">
    <location>
        <begin position="721"/>
        <end position="742"/>
    </location>
</feature>
<dbReference type="GO" id="GO:0006396">
    <property type="term" value="P:RNA processing"/>
    <property type="evidence" value="ECO:0007669"/>
    <property type="project" value="InterPro"/>
</dbReference>
<keyword evidence="13" id="KW-1185">Reference proteome</keyword>
<evidence type="ECO:0000256" key="5">
    <source>
        <dbReference type="ARBA" id="ARBA00023211"/>
    </source>
</evidence>
<dbReference type="EMBL" id="ABEU02000001">
    <property type="protein sequence ID" value="PNR62718.1"/>
    <property type="molecule type" value="Genomic_DNA"/>
</dbReference>
<dbReference type="SUPFAM" id="SSF54768">
    <property type="entry name" value="dsRNA-binding domain-like"/>
    <property type="match status" value="2"/>
</dbReference>
<dbReference type="PANTHER" id="PTHR14950">
    <property type="entry name" value="DICER-RELATED"/>
    <property type="match status" value="1"/>
</dbReference>
<evidence type="ECO:0000259" key="10">
    <source>
        <dbReference type="PROSITE" id="PS51327"/>
    </source>
</evidence>
<gene>
    <name evidence="11" type="ORF">PHYPA_001142</name>
</gene>
<dbReference type="InterPro" id="IPR036389">
    <property type="entry name" value="RNase_III_sf"/>
</dbReference>
<evidence type="ECO:0000259" key="9">
    <source>
        <dbReference type="PROSITE" id="PS51194"/>
    </source>
</evidence>
<organism evidence="11">
    <name type="scientific">Physcomitrium patens</name>
    <name type="common">Spreading-leaved earth moss</name>
    <name type="synonym">Physcomitrella patens</name>
    <dbReference type="NCBI Taxonomy" id="3218"/>
    <lineage>
        <taxon>Eukaryota</taxon>
        <taxon>Viridiplantae</taxon>
        <taxon>Streptophyta</taxon>
        <taxon>Embryophyta</taxon>
        <taxon>Bryophyta</taxon>
        <taxon>Bryophytina</taxon>
        <taxon>Bryopsida</taxon>
        <taxon>Funariidae</taxon>
        <taxon>Funariales</taxon>
        <taxon>Funariaceae</taxon>
        <taxon>Physcomitrium</taxon>
    </lineage>
</organism>
<dbReference type="PROSITE" id="PS51194">
    <property type="entry name" value="HELICASE_CTER"/>
    <property type="match status" value="1"/>
</dbReference>
<evidence type="ECO:0000256" key="7">
    <source>
        <dbReference type="SAM" id="MobiDB-lite"/>
    </source>
</evidence>
<evidence type="ECO:0000256" key="3">
    <source>
        <dbReference type="ARBA" id="ARBA00022801"/>
    </source>
</evidence>
<feature type="domain" description="DRBM" evidence="8">
    <location>
        <begin position="1161"/>
        <end position="1236"/>
    </location>
</feature>
<dbReference type="InterPro" id="IPR027417">
    <property type="entry name" value="P-loop_NTPase"/>
</dbReference>
<dbReference type="SUPFAM" id="SSF52540">
    <property type="entry name" value="P-loop containing nucleoside triphosphate hydrolases"/>
    <property type="match status" value="1"/>
</dbReference>
<dbReference type="InterPro" id="IPR038248">
    <property type="entry name" value="Dicer_dimer_sf"/>
</dbReference>
<dbReference type="Proteomes" id="UP000006727">
    <property type="component" value="Chromosome 1"/>
</dbReference>
<dbReference type="Pfam" id="PF00035">
    <property type="entry name" value="dsrm"/>
    <property type="match status" value="1"/>
</dbReference>
<comment type="cofactor">
    <cofactor evidence="2">
        <name>Mg(2+)</name>
        <dbReference type="ChEBI" id="CHEBI:18420"/>
    </cofactor>
</comment>
<feature type="domain" description="Dicer dsRNA-binding fold" evidence="10">
    <location>
        <begin position="628"/>
        <end position="724"/>
    </location>
</feature>
<reference evidence="12" key="3">
    <citation type="submission" date="2020-12" db="UniProtKB">
        <authorList>
            <consortium name="EnsemblPlants"/>
        </authorList>
    </citation>
    <scope>IDENTIFICATION</scope>
</reference>
<dbReference type="InParanoid" id="A0A2K1L9L0"/>
<evidence type="ECO:0000259" key="8">
    <source>
        <dbReference type="PROSITE" id="PS50137"/>
    </source>
</evidence>
<dbReference type="PROSITE" id="PS51327">
    <property type="entry name" value="DICER_DSRBF"/>
    <property type="match status" value="1"/>
</dbReference>
<keyword evidence="4 6" id="KW-0694">RNA-binding</keyword>
<dbReference type="Gramene" id="Pp3c1_24950V3.1">
    <property type="protein sequence ID" value="Pp3c1_24950V3.1"/>
    <property type="gene ID" value="Pp3c1_24950"/>
</dbReference>
<keyword evidence="3" id="KW-0378">Hydrolase</keyword>
<dbReference type="GO" id="GO:0004525">
    <property type="term" value="F:ribonuclease III activity"/>
    <property type="evidence" value="ECO:0007669"/>
    <property type="project" value="InterPro"/>
</dbReference>
<dbReference type="PANTHER" id="PTHR14950:SF37">
    <property type="entry name" value="ENDORIBONUCLEASE DICER"/>
    <property type="match status" value="1"/>
</dbReference>
<evidence type="ECO:0000256" key="1">
    <source>
        <dbReference type="ARBA" id="ARBA00001936"/>
    </source>
</evidence>
<feature type="domain" description="DRBM" evidence="8">
    <location>
        <begin position="1070"/>
        <end position="1133"/>
    </location>
</feature>
<evidence type="ECO:0000256" key="6">
    <source>
        <dbReference type="PROSITE-ProRule" id="PRU00657"/>
    </source>
</evidence>
<dbReference type="SMART" id="SM00490">
    <property type="entry name" value="HELICc"/>
    <property type="match status" value="1"/>
</dbReference>
<dbReference type="Gene3D" id="3.30.160.380">
    <property type="entry name" value="Dicer dimerisation domain"/>
    <property type="match status" value="1"/>
</dbReference>
<feature type="domain" description="Helicase C-terminal" evidence="9">
    <location>
        <begin position="438"/>
        <end position="600"/>
    </location>
</feature>
<evidence type="ECO:0000313" key="13">
    <source>
        <dbReference type="Proteomes" id="UP000006727"/>
    </source>
</evidence>
<dbReference type="Pfam" id="PF00271">
    <property type="entry name" value="Helicase_C"/>
    <property type="match status" value="1"/>
</dbReference>
<dbReference type="PROSITE" id="PS50137">
    <property type="entry name" value="DS_RBD"/>
    <property type="match status" value="2"/>
</dbReference>
<evidence type="ECO:0000313" key="11">
    <source>
        <dbReference type="EMBL" id="PNR62718.1"/>
    </source>
</evidence>
<dbReference type="CDD" id="cd19869">
    <property type="entry name" value="DSRM_DCL_plant"/>
    <property type="match status" value="1"/>
</dbReference>
<dbReference type="STRING" id="3218.A0A2K1L9L0"/>
<dbReference type="Pfam" id="PF14709">
    <property type="entry name" value="DND1_DSRM"/>
    <property type="match status" value="1"/>
</dbReference>
<reference evidence="11 13" key="1">
    <citation type="journal article" date="2008" name="Science">
        <title>The Physcomitrella genome reveals evolutionary insights into the conquest of land by plants.</title>
        <authorList>
            <person name="Rensing S."/>
            <person name="Lang D."/>
            <person name="Zimmer A."/>
            <person name="Terry A."/>
            <person name="Salamov A."/>
            <person name="Shapiro H."/>
            <person name="Nishiyama T."/>
            <person name="Perroud P.-F."/>
            <person name="Lindquist E."/>
            <person name="Kamisugi Y."/>
            <person name="Tanahashi T."/>
            <person name="Sakakibara K."/>
            <person name="Fujita T."/>
            <person name="Oishi K."/>
            <person name="Shin-I T."/>
            <person name="Kuroki Y."/>
            <person name="Toyoda A."/>
            <person name="Suzuki Y."/>
            <person name="Hashimoto A."/>
            <person name="Yamaguchi K."/>
            <person name="Sugano A."/>
            <person name="Kohara Y."/>
            <person name="Fujiyama A."/>
            <person name="Anterola A."/>
            <person name="Aoki S."/>
            <person name="Ashton N."/>
            <person name="Barbazuk W.B."/>
            <person name="Barker E."/>
            <person name="Bennetzen J."/>
            <person name="Bezanilla M."/>
            <person name="Blankenship R."/>
            <person name="Cho S.H."/>
            <person name="Dutcher S."/>
            <person name="Estelle M."/>
            <person name="Fawcett J.A."/>
            <person name="Gundlach H."/>
            <person name="Hanada K."/>
            <person name="Heyl A."/>
            <person name="Hicks K.A."/>
            <person name="Hugh J."/>
            <person name="Lohr M."/>
            <person name="Mayer K."/>
            <person name="Melkozernov A."/>
            <person name="Murata T."/>
            <person name="Nelson D."/>
            <person name="Pils B."/>
            <person name="Prigge M."/>
            <person name="Reiss B."/>
            <person name="Renner T."/>
            <person name="Rombauts S."/>
            <person name="Rushton P."/>
            <person name="Sanderfoot A."/>
            <person name="Schween G."/>
            <person name="Shiu S.-H."/>
            <person name="Stueber K."/>
            <person name="Theodoulou F.L."/>
            <person name="Tu H."/>
            <person name="Van de Peer Y."/>
            <person name="Verrier P.J."/>
            <person name="Waters E."/>
            <person name="Wood A."/>
            <person name="Yang L."/>
            <person name="Cove D."/>
            <person name="Cuming A."/>
            <person name="Hasebe M."/>
            <person name="Lucas S."/>
            <person name="Mishler D.B."/>
            <person name="Reski R."/>
            <person name="Grigoriev I."/>
            <person name="Quatrano R.S."/>
            <person name="Boore J.L."/>
        </authorList>
    </citation>
    <scope>NUCLEOTIDE SEQUENCE [LARGE SCALE GENOMIC DNA]</scope>
    <source>
        <strain evidence="12 13">cv. Gransden 2004</strain>
    </source>
</reference>
<sequence>MTGDSREGRKRRSAFEYAFDDRRDEKRGRHFHELGDYRDYHGSIVTRDRPWIGRGDCDRRSRMEARERFVASSRDREREWERSRNGLNGKDEGEEKARTYQLEVLAQAKVKITVAFLDTGAGKTLIAILLMKHKHQVLREYDKRMLALFSFWDARGWQREFDTKDVFVMTAQILLNILRHSIVKMEAIHLLILDECHHAVKKHPYSLVMSEFYLITPKDKRPCVFGMIASPVNLKGVSNQEDCAIKIRNLESKLDSIVCTIRDRKELEKHVPLPSETMILYDKPALLFSLRKERKQMEATVEKAANASVRRSKWKCMGARDAGAKEELQLVLSQKLRAITYALDELGQWCAYKVSLGYLTSLHNDERVNHQLDVKFQKLYLKKVCTLLRCSLREGAAGSRDPAEHVGCADFEDDKIQEPTDVGEGELPDSHAVSVGEHLDEILGAAVADGKVTPKVQSLIKVLIGYQHTDDFRAIIFVERVIAAQVLPKVFAELPSLKFMQETISKFRDGRVTLLVATSVAEEGLDIRQCNVVIRFDLAKTVLAYIQSRGRARKPGSDYILMLERGNLQHEAFFRNAKNSEETLRKEAIERTDLGEKRENAILASIDIGEGEIYQVPATGAVVSMNSAVGLIHFYCSQLPSDRYSLLRPEFIMNKIEDQRGAIRYSCRLQLPCNAPFEAVEGPECNSMRGAQQVVCVLEGLQKMHEMGAFTDMLLSNKGSREEAAKLEGSEEGESLPGTSRHREYYPEGIADILKGDRIVAEKDSDTKEGSKVLVFIDSLLTETSDFTLLVGQQLHDEVLTMTINLFVARTMTTRASLKFFGDLNLSLQELTELKSFHVRLMSIVLDVNVEPATTRWDPAKAYLFAPVLHKDASDPKDLVDWVVMRRTIETDSWSNPLQRASPDVNLGTDERALGGDRREYGFGKLRCSLAFGQGAHPTYGARGAKAQFDVVKATGLLPTSDMVEETTVQEVPPEGKLLIVDGFVEVEVLVGRIVTAVHSGKRLYVDSVRFDMTADSSFPQKDGYLVLGDIFESIAGALFLDTRLDTHQVWKVFEPLLQPMVSPETLPIHPVRGLQERCQQEAEGLEYKVSRAESVATVEVYVDGVQIGSTQSAQKKMAQKLGARNALVKLKDKEVIKVKAEAENGDLNAGKSSKNGHTNFTRKTINDLCLKRQWPMPQYKCVLESGPAHAKKFTFSVRVLTTTDGWTEECVGEPMASVKKAKDSAALVLLAALRRSYPLRNNIIDC</sequence>
<dbReference type="GO" id="GO:0005737">
    <property type="term" value="C:cytoplasm"/>
    <property type="evidence" value="ECO:0000318"/>
    <property type="project" value="GO_Central"/>
</dbReference>
<dbReference type="EnsemblPlants" id="Pp3c1_24950V3.1">
    <property type="protein sequence ID" value="Pp3c1_24950V3.1"/>
    <property type="gene ID" value="Pp3c1_24950"/>
</dbReference>
<dbReference type="Gene3D" id="3.30.160.20">
    <property type="match status" value="2"/>
</dbReference>
<name>A0A2K1L9L0_PHYPA</name>
<keyword evidence="5" id="KW-0464">Manganese</keyword>
<comment type="cofactor">
    <cofactor evidence="1">
        <name>Mn(2+)</name>
        <dbReference type="ChEBI" id="CHEBI:29035"/>
    </cofactor>
</comment>
<evidence type="ECO:0000256" key="2">
    <source>
        <dbReference type="ARBA" id="ARBA00001946"/>
    </source>
</evidence>
<evidence type="ECO:0000256" key="4">
    <source>
        <dbReference type="ARBA" id="ARBA00022884"/>
    </source>
</evidence>
<dbReference type="InterPro" id="IPR001650">
    <property type="entry name" value="Helicase_C-like"/>
</dbReference>
<dbReference type="GO" id="GO:0003723">
    <property type="term" value="F:RNA binding"/>
    <property type="evidence" value="ECO:0007669"/>
    <property type="project" value="UniProtKB-UniRule"/>
</dbReference>
<dbReference type="InterPro" id="IPR005034">
    <property type="entry name" value="Dicer_dimerisation"/>
</dbReference>
<dbReference type="SMART" id="SM00358">
    <property type="entry name" value="DSRM"/>
    <property type="match status" value="2"/>
</dbReference>
<dbReference type="Gene3D" id="1.10.1520.10">
    <property type="entry name" value="Ribonuclease III domain"/>
    <property type="match status" value="1"/>
</dbReference>
<reference evidence="11 13" key="2">
    <citation type="journal article" date="2018" name="Plant J.">
        <title>The Physcomitrella patens chromosome-scale assembly reveals moss genome structure and evolution.</title>
        <authorList>
            <person name="Lang D."/>
            <person name="Ullrich K.K."/>
            <person name="Murat F."/>
            <person name="Fuchs J."/>
            <person name="Jenkins J."/>
            <person name="Haas F.B."/>
            <person name="Piednoel M."/>
            <person name="Gundlach H."/>
            <person name="Van Bel M."/>
            <person name="Meyberg R."/>
            <person name="Vives C."/>
            <person name="Morata J."/>
            <person name="Symeonidi A."/>
            <person name="Hiss M."/>
            <person name="Muchero W."/>
            <person name="Kamisugi Y."/>
            <person name="Saleh O."/>
            <person name="Blanc G."/>
            <person name="Decker E.L."/>
            <person name="van Gessel N."/>
            <person name="Grimwood J."/>
            <person name="Hayes R.D."/>
            <person name="Graham S.W."/>
            <person name="Gunter L.E."/>
            <person name="McDaniel S.F."/>
            <person name="Hoernstein S.N.W."/>
            <person name="Larsson A."/>
            <person name="Li F.W."/>
            <person name="Perroud P.F."/>
            <person name="Phillips J."/>
            <person name="Ranjan P."/>
            <person name="Rokshar D.S."/>
            <person name="Rothfels C.J."/>
            <person name="Schneider L."/>
            <person name="Shu S."/>
            <person name="Stevenson D.W."/>
            <person name="Thummler F."/>
            <person name="Tillich M."/>
            <person name="Villarreal Aguilar J.C."/>
            <person name="Widiez T."/>
            <person name="Wong G.K."/>
            <person name="Wymore A."/>
            <person name="Zhang Y."/>
            <person name="Zimmer A.D."/>
            <person name="Quatrano R.S."/>
            <person name="Mayer K.F.X."/>
            <person name="Goodstein D."/>
            <person name="Casacuberta J.M."/>
            <person name="Vandepoele K."/>
            <person name="Reski R."/>
            <person name="Cuming A.C."/>
            <person name="Tuskan G.A."/>
            <person name="Maumus F."/>
            <person name="Salse J."/>
            <person name="Schmutz J."/>
            <person name="Rensing S.A."/>
        </authorList>
    </citation>
    <scope>NUCLEOTIDE SEQUENCE [LARGE SCALE GENOMIC DNA]</scope>
    <source>
        <strain evidence="12 13">cv. Gransden 2004</strain>
    </source>
</reference>
<dbReference type="InterPro" id="IPR014720">
    <property type="entry name" value="dsRBD_dom"/>
</dbReference>
<proteinExistence type="predicted"/>
<evidence type="ECO:0000313" key="12">
    <source>
        <dbReference type="EnsemblPlants" id="Pp3c1_24950V3.1"/>
    </source>
</evidence>
<dbReference type="Gene3D" id="3.40.50.300">
    <property type="entry name" value="P-loop containing nucleotide triphosphate hydrolases"/>
    <property type="match status" value="3"/>
</dbReference>
<dbReference type="FunFam" id="3.30.160.380:FF:000001">
    <property type="entry name" value="Endoribonuclease dicer-like 1"/>
    <property type="match status" value="1"/>
</dbReference>
<protein>
    <submittedName>
        <fullName evidence="11 12">Uncharacterized protein</fullName>
    </submittedName>
</protein>
<accession>A0A2K1L9L0</accession>
<dbReference type="AlphaFoldDB" id="A0A2K1L9L0"/>
<dbReference type="Pfam" id="PF03368">
    <property type="entry name" value="Dicer_dimer"/>
    <property type="match status" value="1"/>
</dbReference>
<dbReference type="PaxDb" id="3218-PP1S59_55V6.1"/>